<dbReference type="PROSITE" id="PS50977">
    <property type="entry name" value="HTH_TETR_2"/>
    <property type="match status" value="1"/>
</dbReference>
<dbReference type="Pfam" id="PF00440">
    <property type="entry name" value="TetR_N"/>
    <property type="match status" value="1"/>
</dbReference>
<dbReference type="InterPro" id="IPR036271">
    <property type="entry name" value="Tet_transcr_reg_TetR-rel_C_sf"/>
</dbReference>
<evidence type="ECO:0000256" key="2">
    <source>
        <dbReference type="PROSITE-ProRule" id="PRU00335"/>
    </source>
</evidence>
<evidence type="ECO:0000313" key="4">
    <source>
        <dbReference type="EMBL" id="SNT20101.1"/>
    </source>
</evidence>
<keyword evidence="5" id="KW-1185">Reference proteome</keyword>
<protein>
    <submittedName>
        <fullName evidence="4">DNA-binding transcriptional regulator, AcrR family</fullName>
    </submittedName>
</protein>
<dbReference type="RefSeq" id="WP_245865855.1">
    <property type="nucleotide sequence ID" value="NZ_FZOW01000011.1"/>
</dbReference>
<dbReference type="STRING" id="398843.A3K89_01665"/>
<evidence type="ECO:0000313" key="5">
    <source>
        <dbReference type="Proteomes" id="UP000198327"/>
    </source>
</evidence>
<feature type="DNA-binding region" description="H-T-H motif" evidence="2">
    <location>
        <begin position="40"/>
        <end position="59"/>
    </location>
</feature>
<dbReference type="SUPFAM" id="SSF46689">
    <property type="entry name" value="Homeodomain-like"/>
    <property type="match status" value="1"/>
</dbReference>
<proteinExistence type="predicted"/>
<dbReference type="GO" id="GO:0000976">
    <property type="term" value="F:transcription cis-regulatory region binding"/>
    <property type="evidence" value="ECO:0007669"/>
    <property type="project" value="TreeGrafter"/>
</dbReference>
<dbReference type="InterPro" id="IPR050109">
    <property type="entry name" value="HTH-type_TetR-like_transc_reg"/>
</dbReference>
<dbReference type="AlphaFoldDB" id="A0A239KPL5"/>
<dbReference type="InterPro" id="IPR001647">
    <property type="entry name" value="HTH_TetR"/>
</dbReference>
<evidence type="ECO:0000259" key="3">
    <source>
        <dbReference type="PROSITE" id="PS50977"/>
    </source>
</evidence>
<evidence type="ECO:0000256" key="1">
    <source>
        <dbReference type="ARBA" id="ARBA00023125"/>
    </source>
</evidence>
<dbReference type="EMBL" id="FZOW01000011">
    <property type="protein sequence ID" value="SNT20101.1"/>
    <property type="molecule type" value="Genomic_DNA"/>
</dbReference>
<dbReference type="Proteomes" id="UP000198327">
    <property type="component" value="Unassembled WGS sequence"/>
</dbReference>
<dbReference type="PRINTS" id="PR00455">
    <property type="entry name" value="HTHTETR"/>
</dbReference>
<dbReference type="Gene3D" id="1.10.357.10">
    <property type="entry name" value="Tetracycline Repressor, domain 2"/>
    <property type="match status" value="1"/>
</dbReference>
<accession>A0A239KPL5</accession>
<dbReference type="Gene3D" id="1.10.10.60">
    <property type="entry name" value="Homeodomain-like"/>
    <property type="match status" value="1"/>
</dbReference>
<name>A0A239KPL5_9NOCA</name>
<reference evidence="5" key="1">
    <citation type="submission" date="2017-06" db="EMBL/GenBank/DDBJ databases">
        <authorList>
            <person name="Varghese N."/>
            <person name="Submissions S."/>
        </authorList>
    </citation>
    <scope>NUCLEOTIDE SEQUENCE [LARGE SCALE GENOMIC DNA]</scope>
    <source>
        <strain evidence="5">JCM 23211</strain>
    </source>
</reference>
<dbReference type="SUPFAM" id="SSF48498">
    <property type="entry name" value="Tetracyclin repressor-like, C-terminal domain"/>
    <property type="match status" value="1"/>
</dbReference>
<dbReference type="InterPro" id="IPR009057">
    <property type="entry name" value="Homeodomain-like_sf"/>
</dbReference>
<gene>
    <name evidence="4" type="ORF">SAMN05421642_1115</name>
</gene>
<dbReference type="GO" id="GO:0003700">
    <property type="term" value="F:DNA-binding transcription factor activity"/>
    <property type="evidence" value="ECO:0007669"/>
    <property type="project" value="TreeGrafter"/>
</dbReference>
<dbReference type="Pfam" id="PF17920">
    <property type="entry name" value="TetR_C_16"/>
    <property type="match status" value="1"/>
</dbReference>
<dbReference type="PANTHER" id="PTHR30055">
    <property type="entry name" value="HTH-TYPE TRANSCRIPTIONAL REGULATOR RUTR"/>
    <property type="match status" value="1"/>
</dbReference>
<dbReference type="InterPro" id="IPR041678">
    <property type="entry name" value="TetR_C_16"/>
</dbReference>
<feature type="domain" description="HTH tetR-type" evidence="3">
    <location>
        <begin position="17"/>
        <end position="77"/>
    </location>
</feature>
<dbReference type="PANTHER" id="PTHR30055:SF235">
    <property type="entry name" value="TRANSCRIPTIONAL REGULATORY PROTEIN"/>
    <property type="match status" value="1"/>
</dbReference>
<keyword evidence="1 2" id="KW-0238">DNA-binding</keyword>
<sequence>MTKAPATTRTGRRPGRSGTKDAILAVARTRFAEAGFDATSIRAIASDAGVDAALVHHYFGTKRDLFVAAVALPVDPATVLEPIRTADTSDLGRTLVSTILGVWDSDHGEAVVAAFRSMIASGDTSLISTFLMQIALRDTAARVDMPEGSGLERVNLVASQMTGLLLTRHILKLEPIASMPADRLVASVAPTLQRYLTGPLPS</sequence>
<organism evidence="4 5">
    <name type="scientific">Rhodococcoides kyotonense</name>
    <dbReference type="NCBI Taxonomy" id="398843"/>
    <lineage>
        <taxon>Bacteria</taxon>
        <taxon>Bacillati</taxon>
        <taxon>Actinomycetota</taxon>
        <taxon>Actinomycetes</taxon>
        <taxon>Mycobacteriales</taxon>
        <taxon>Nocardiaceae</taxon>
        <taxon>Rhodococcoides</taxon>
    </lineage>
</organism>